<proteinExistence type="predicted"/>
<accession>A0A5B7CWL3</accession>
<name>A0A5B7CWL3_PORTR</name>
<dbReference type="AlphaFoldDB" id="A0A5B7CWL3"/>
<evidence type="ECO:0000313" key="2">
    <source>
        <dbReference type="EMBL" id="MPC13505.1"/>
    </source>
</evidence>
<reference evidence="2 3" key="1">
    <citation type="submission" date="2019-05" db="EMBL/GenBank/DDBJ databases">
        <title>Another draft genome of Portunus trituberculatus and its Hox gene families provides insights of decapod evolution.</title>
        <authorList>
            <person name="Jeong J.-H."/>
            <person name="Song I."/>
            <person name="Kim S."/>
            <person name="Choi T."/>
            <person name="Kim D."/>
            <person name="Ryu S."/>
            <person name="Kim W."/>
        </authorList>
    </citation>
    <scope>NUCLEOTIDE SEQUENCE [LARGE SCALE GENOMIC DNA]</scope>
    <source>
        <tissue evidence="2">Muscle</tissue>
    </source>
</reference>
<dbReference type="EMBL" id="VSRR010000286">
    <property type="protein sequence ID" value="MPC13505.1"/>
    <property type="molecule type" value="Genomic_DNA"/>
</dbReference>
<protein>
    <submittedName>
        <fullName evidence="2">Uncharacterized protein</fullName>
    </submittedName>
</protein>
<feature type="region of interest" description="Disordered" evidence="1">
    <location>
        <begin position="38"/>
        <end position="177"/>
    </location>
</feature>
<comment type="caution">
    <text evidence="2">The sequence shown here is derived from an EMBL/GenBank/DDBJ whole genome shotgun (WGS) entry which is preliminary data.</text>
</comment>
<organism evidence="2 3">
    <name type="scientific">Portunus trituberculatus</name>
    <name type="common">Swimming crab</name>
    <name type="synonym">Neptunus trituberculatus</name>
    <dbReference type="NCBI Taxonomy" id="210409"/>
    <lineage>
        <taxon>Eukaryota</taxon>
        <taxon>Metazoa</taxon>
        <taxon>Ecdysozoa</taxon>
        <taxon>Arthropoda</taxon>
        <taxon>Crustacea</taxon>
        <taxon>Multicrustacea</taxon>
        <taxon>Malacostraca</taxon>
        <taxon>Eumalacostraca</taxon>
        <taxon>Eucarida</taxon>
        <taxon>Decapoda</taxon>
        <taxon>Pleocyemata</taxon>
        <taxon>Brachyura</taxon>
        <taxon>Eubrachyura</taxon>
        <taxon>Portunoidea</taxon>
        <taxon>Portunidae</taxon>
        <taxon>Portuninae</taxon>
        <taxon>Portunus</taxon>
    </lineage>
</organism>
<evidence type="ECO:0000256" key="1">
    <source>
        <dbReference type="SAM" id="MobiDB-lite"/>
    </source>
</evidence>
<sequence length="177" mass="19068">MFQARQTVRASLQVARQTLVTQGFLSSIIIPLSLGALLNDRSSSPERPSGAHRSRTYKYDAPQQGRQDPGVGLSGAHGRGAPRRPPLAEATCPAVRPPRRPPGRVRQPVHGGGKRKHSTAPPTLYAAAAVAVTTRARRTAQSDGSLVHAPRASRRPAPSRRDVQHPLTDPMTFDWTG</sequence>
<evidence type="ECO:0000313" key="3">
    <source>
        <dbReference type="Proteomes" id="UP000324222"/>
    </source>
</evidence>
<keyword evidence="3" id="KW-1185">Reference proteome</keyword>
<dbReference type="Proteomes" id="UP000324222">
    <property type="component" value="Unassembled WGS sequence"/>
</dbReference>
<gene>
    <name evidence="2" type="ORF">E2C01_006243</name>
</gene>